<keyword evidence="5" id="KW-0436">Ligase</keyword>
<dbReference type="EMBL" id="MCRJ01000003">
    <property type="protein sequence ID" value="ODN72368.1"/>
    <property type="molecule type" value="Genomic_DNA"/>
</dbReference>
<feature type="domain" description="ATP-grasp" evidence="3">
    <location>
        <begin position="322"/>
        <end position="565"/>
    </location>
</feature>
<dbReference type="EC" id="6.3.2.29" evidence="5"/>
<dbReference type="GO" id="GO:0009432">
    <property type="term" value="P:SOS response"/>
    <property type="evidence" value="ECO:0007669"/>
    <property type="project" value="TreeGrafter"/>
</dbReference>
<dbReference type="Gene3D" id="3.40.630.30">
    <property type="match status" value="1"/>
</dbReference>
<dbReference type="GO" id="GO:0018169">
    <property type="term" value="F:ribosomal S6-glutamic acid ligase activity"/>
    <property type="evidence" value="ECO:0007669"/>
    <property type="project" value="TreeGrafter"/>
</dbReference>
<sequence>MTSPIPVTESATEAGASAAPQGRPAIVDCGWGRLLFGPTFADPAALVDAMREEAPGRRDIAFYISDPHVVLAGAPHELFLDPSHTFRLDLGATAASDRETHNFTIRPVTGSADAEALDRIYGARGMVTIPPHEIDRLADDPAVEILVAESTATGAILGTVMGVDHVRAFGDPEAGSSLWCLAVDPQATLPGVGVALVEALADLFRQRSTRFMDLSVIHDNAEAIALYEKLGFERVPYFTLKRKNSFNEKLFAGPLPEAGLNPYARLIVDEARRRGIDAEITDAEGGFFRLSFGGRAVHCRESLSELTSAVAMSICDDKAVTRRVVEKAGVVVPKQIEGDDPERLEAFLAEHGALVVKPARGEQGRGISVGVETPEALEAAIGMAKAVCDRVIVESCASGEDLRLIVIGYRLVAAAVRRPPRVFGDGNRTIRDLIERQSRRREAATAGESSIPVDGETERCLARAGLSLDDVPDEGVEVVVRGTANLHTGGTIHDVTDIVHPVLVDAAIKAARAIQIPVVGIDFIITAPDKPEYVFIEANERPGLANHEPQPTAERFVDLLFPQTMPAAARLAGRAARS</sequence>
<evidence type="ECO:0000313" key="5">
    <source>
        <dbReference type="EMBL" id="ODN72368.1"/>
    </source>
</evidence>
<name>A0A1E3H7Q2_9HYPH</name>
<keyword evidence="1" id="KW-0067">ATP-binding</keyword>
<dbReference type="PATRIC" id="fig|1439726.3.peg.310"/>
<accession>A0A1E3H7Q2</accession>
<reference evidence="5 6" key="1">
    <citation type="submission" date="2016-07" db="EMBL/GenBank/DDBJ databases">
        <title>Draft Genome Sequence of Methylobrevis pamukkalensis PK2.</title>
        <authorList>
            <person name="Vasilenko O.V."/>
            <person name="Doronina N.V."/>
            <person name="Shmareva M.N."/>
            <person name="Tarlachkov S.V."/>
            <person name="Mustakhimov I."/>
            <person name="Trotsenko Y.A."/>
        </authorList>
    </citation>
    <scope>NUCLEOTIDE SEQUENCE [LARGE SCALE GENOMIC DNA]</scope>
    <source>
        <strain evidence="5 6">PK2</strain>
    </source>
</reference>
<dbReference type="GO" id="GO:0071160">
    <property type="term" value="F:cyanophycin synthetase activity (L-aspartate-adding)"/>
    <property type="evidence" value="ECO:0007669"/>
    <property type="project" value="UniProtKB-EC"/>
</dbReference>
<feature type="domain" description="N-acetyltransferase" evidence="4">
    <location>
        <begin position="103"/>
        <end position="253"/>
    </location>
</feature>
<comment type="caution">
    <text evidence="5">The sequence shown here is derived from an EMBL/GenBank/DDBJ whole genome shotgun (WGS) entry which is preliminary data.</text>
</comment>
<gene>
    <name evidence="5" type="primary">cphA_1</name>
    <name evidence="5" type="ORF">A6302_00295</name>
</gene>
<evidence type="ECO:0000259" key="3">
    <source>
        <dbReference type="PROSITE" id="PS50975"/>
    </source>
</evidence>
<dbReference type="GO" id="GO:0046872">
    <property type="term" value="F:metal ion binding"/>
    <property type="evidence" value="ECO:0007669"/>
    <property type="project" value="InterPro"/>
</dbReference>
<dbReference type="InterPro" id="IPR016181">
    <property type="entry name" value="Acyl_CoA_acyltransferase"/>
</dbReference>
<dbReference type="NCBIfam" id="TIGR03103">
    <property type="entry name" value="trio_acet_GNAT"/>
    <property type="match status" value="1"/>
</dbReference>
<dbReference type="OrthoDB" id="9803907at2"/>
<dbReference type="PANTHER" id="PTHR21621">
    <property type="entry name" value="RIBOSOMAL PROTEIN S6 MODIFICATION PROTEIN"/>
    <property type="match status" value="1"/>
</dbReference>
<organism evidence="5 6">
    <name type="scientific">Methylobrevis pamukkalensis</name>
    <dbReference type="NCBI Taxonomy" id="1439726"/>
    <lineage>
        <taxon>Bacteria</taxon>
        <taxon>Pseudomonadati</taxon>
        <taxon>Pseudomonadota</taxon>
        <taxon>Alphaproteobacteria</taxon>
        <taxon>Hyphomicrobiales</taxon>
        <taxon>Pleomorphomonadaceae</taxon>
        <taxon>Methylobrevis</taxon>
    </lineage>
</organism>
<dbReference type="GO" id="GO:0016747">
    <property type="term" value="F:acyltransferase activity, transferring groups other than amino-acyl groups"/>
    <property type="evidence" value="ECO:0007669"/>
    <property type="project" value="InterPro"/>
</dbReference>
<dbReference type="InterPro" id="IPR017534">
    <property type="entry name" value="GNAT-acetyltransferase"/>
</dbReference>
<dbReference type="PANTHER" id="PTHR21621:SF0">
    <property type="entry name" value="BETA-CITRYLGLUTAMATE SYNTHASE B-RELATED"/>
    <property type="match status" value="1"/>
</dbReference>
<evidence type="ECO:0000313" key="6">
    <source>
        <dbReference type="Proteomes" id="UP000094622"/>
    </source>
</evidence>
<dbReference type="RefSeq" id="WP_083255395.1">
    <property type="nucleotide sequence ID" value="NZ_MCRJ01000003.1"/>
</dbReference>
<evidence type="ECO:0000259" key="4">
    <source>
        <dbReference type="PROSITE" id="PS51186"/>
    </source>
</evidence>
<feature type="compositionally biased region" description="Low complexity" evidence="2">
    <location>
        <begin position="8"/>
        <end position="19"/>
    </location>
</feature>
<dbReference type="GO" id="GO:0005524">
    <property type="term" value="F:ATP binding"/>
    <property type="evidence" value="ECO:0007669"/>
    <property type="project" value="UniProtKB-UniRule"/>
</dbReference>
<feature type="region of interest" description="Disordered" evidence="2">
    <location>
        <begin position="1"/>
        <end position="22"/>
    </location>
</feature>
<dbReference type="AlphaFoldDB" id="A0A1E3H7Q2"/>
<dbReference type="SUPFAM" id="SSF56059">
    <property type="entry name" value="Glutathione synthetase ATP-binding domain-like"/>
    <property type="match status" value="1"/>
</dbReference>
<dbReference type="PROSITE" id="PS50975">
    <property type="entry name" value="ATP_GRASP"/>
    <property type="match status" value="1"/>
</dbReference>
<proteinExistence type="predicted"/>
<dbReference type="Pfam" id="PF00583">
    <property type="entry name" value="Acetyltransf_1"/>
    <property type="match status" value="1"/>
</dbReference>
<dbReference type="Gene3D" id="3.30.470.20">
    <property type="entry name" value="ATP-grasp fold, B domain"/>
    <property type="match status" value="2"/>
</dbReference>
<keyword evidence="6" id="KW-1185">Reference proteome</keyword>
<dbReference type="InterPro" id="IPR011761">
    <property type="entry name" value="ATP-grasp"/>
</dbReference>
<dbReference type="GO" id="GO:0005737">
    <property type="term" value="C:cytoplasm"/>
    <property type="evidence" value="ECO:0007669"/>
    <property type="project" value="TreeGrafter"/>
</dbReference>
<dbReference type="Proteomes" id="UP000094622">
    <property type="component" value="Unassembled WGS sequence"/>
</dbReference>
<evidence type="ECO:0000256" key="1">
    <source>
        <dbReference type="PROSITE-ProRule" id="PRU00409"/>
    </source>
</evidence>
<keyword evidence="1" id="KW-0547">Nucleotide-binding</keyword>
<dbReference type="InterPro" id="IPR000182">
    <property type="entry name" value="GNAT_dom"/>
</dbReference>
<dbReference type="PROSITE" id="PS51186">
    <property type="entry name" value="GNAT"/>
    <property type="match status" value="1"/>
</dbReference>
<dbReference type="SUPFAM" id="SSF55729">
    <property type="entry name" value="Acyl-CoA N-acyltransferases (Nat)"/>
    <property type="match status" value="1"/>
</dbReference>
<evidence type="ECO:0000256" key="2">
    <source>
        <dbReference type="SAM" id="MobiDB-lite"/>
    </source>
</evidence>
<protein>
    <submittedName>
        <fullName evidence="5">Cyanophycin synthetase</fullName>
        <ecNumber evidence="5">6.3.2.29</ecNumber>
    </submittedName>
</protein>